<keyword evidence="7" id="KW-1185">Reference proteome</keyword>
<dbReference type="FunFam" id="1.10.10.10:FF:000001">
    <property type="entry name" value="LysR family transcriptional regulator"/>
    <property type="match status" value="1"/>
</dbReference>
<dbReference type="GO" id="GO:0043565">
    <property type="term" value="F:sequence-specific DNA binding"/>
    <property type="evidence" value="ECO:0007669"/>
    <property type="project" value="TreeGrafter"/>
</dbReference>
<dbReference type="InterPro" id="IPR036390">
    <property type="entry name" value="WH_DNA-bd_sf"/>
</dbReference>
<name>A0A7W6DLF6_9RHOB</name>
<feature type="domain" description="HTH lysR-type" evidence="5">
    <location>
        <begin position="1"/>
        <end position="59"/>
    </location>
</feature>
<dbReference type="PROSITE" id="PS50931">
    <property type="entry name" value="HTH_LYSR"/>
    <property type="match status" value="1"/>
</dbReference>
<evidence type="ECO:0000256" key="1">
    <source>
        <dbReference type="ARBA" id="ARBA00009437"/>
    </source>
</evidence>
<dbReference type="InterPro" id="IPR058163">
    <property type="entry name" value="LysR-type_TF_proteobact-type"/>
</dbReference>
<evidence type="ECO:0000256" key="3">
    <source>
        <dbReference type="ARBA" id="ARBA00023125"/>
    </source>
</evidence>
<dbReference type="EMBL" id="JACIEJ010000003">
    <property type="protein sequence ID" value="MBB3985371.1"/>
    <property type="molecule type" value="Genomic_DNA"/>
</dbReference>
<dbReference type="AlphaFoldDB" id="A0A7W6DLF6"/>
<dbReference type="Proteomes" id="UP000541426">
    <property type="component" value="Unassembled WGS sequence"/>
</dbReference>
<sequence>MDKLRAMELFVSIADTGSFSAAGRKHGLSPASVSRHVSALEEDLGVALVLRSTRALGLTESGELYLHDVREILASLKAAETNATAQQNQVQGVLRVHSRTMFGISVLARLQPEFQEANPELIVDLHLSESPVRLREDQYDLDFRIAPPKEAGLVRRRLFHSRRILVATPRYIARAGAVEQPSDLHKHACLTYWLNTEPVCWRFRRGEGEAATEINVPTTFMSNNGLVLLEMARAGKGIALLDEYTVTDDIRSGRLVEILPDIRVTNTTFDEGIFVTYLQTPYVPAKLRRYIDFVVDNWDRVRQGA</sequence>
<dbReference type="PANTHER" id="PTHR30537">
    <property type="entry name" value="HTH-TYPE TRANSCRIPTIONAL REGULATOR"/>
    <property type="match status" value="1"/>
</dbReference>
<dbReference type="InterPro" id="IPR005119">
    <property type="entry name" value="LysR_subst-bd"/>
</dbReference>
<dbReference type="InterPro" id="IPR036388">
    <property type="entry name" value="WH-like_DNA-bd_sf"/>
</dbReference>
<keyword evidence="3 6" id="KW-0238">DNA-binding</keyword>
<evidence type="ECO:0000313" key="6">
    <source>
        <dbReference type="EMBL" id="MBB3985371.1"/>
    </source>
</evidence>
<evidence type="ECO:0000259" key="5">
    <source>
        <dbReference type="PROSITE" id="PS50931"/>
    </source>
</evidence>
<dbReference type="GO" id="GO:0006351">
    <property type="term" value="P:DNA-templated transcription"/>
    <property type="evidence" value="ECO:0007669"/>
    <property type="project" value="TreeGrafter"/>
</dbReference>
<dbReference type="InterPro" id="IPR000847">
    <property type="entry name" value="LysR_HTH_N"/>
</dbReference>
<dbReference type="Gene3D" id="3.40.190.290">
    <property type="match status" value="1"/>
</dbReference>
<evidence type="ECO:0000313" key="7">
    <source>
        <dbReference type="Proteomes" id="UP000541426"/>
    </source>
</evidence>
<evidence type="ECO:0000256" key="2">
    <source>
        <dbReference type="ARBA" id="ARBA00023015"/>
    </source>
</evidence>
<proteinExistence type="inferred from homology"/>
<dbReference type="Pfam" id="PF00126">
    <property type="entry name" value="HTH_1"/>
    <property type="match status" value="1"/>
</dbReference>
<dbReference type="GO" id="GO:0003700">
    <property type="term" value="F:DNA-binding transcription factor activity"/>
    <property type="evidence" value="ECO:0007669"/>
    <property type="project" value="InterPro"/>
</dbReference>
<accession>A0A7W6DLF6</accession>
<protein>
    <submittedName>
        <fullName evidence="6">DNA-binding transcriptional LysR family regulator</fullName>
    </submittedName>
</protein>
<dbReference type="SUPFAM" id="SSF53850">
    <property type="entry name" value="Periplasmic binding protein-like II"/>
    <property type="match status" value="1"/>
</dbReference>
<dbReference type="Gene3D" id="1.10.10.10">
    <property type="entry name" value="Winged helix-like DNA-binding domain superfamily/Winged helix DNA-binding domain"/>
    <property type="match status" value="1"/>
</dbReference>
<comment type="caution">
    <text evidence="6">The sequence shown here is derived from an EMBL/GenBank/DDBJ whole genome shotgun (WGS) entry which is preliminary data.</text>
</comment>
<comment type="similarity">
    <text evidence="1">Belongs to the LysR transcriptional regulatory family.</text>
</comment>
<dbReference type="SUPFAM" id="SSF46785">
    <property type="entry name" value="Winged helix' DNA-binding domain"/>
    <property type="match status" value="1"/>
</dbReference>
<keyword evidence="2" id="KW-0805">Transcription regulation</keyword>
<gene>
    <name evidence="6" type="ORF">GGQ68_001700</name>
</gene>
<dbReference type="PANTHER" id="PTHR30537:SF5">
    <property type="entry name" value="HTH-TYPE TRANSCRIPTIONAL ACTIVATOR TTDR-RELATED"/>
    <property type="match status" value="1"/>
</dbReference>
<dbReference type="RefSeq" id="WP_183964836.1">
    <property type="nucleotide sequence ID" value="NZ_BAABBZ010000059.1"/>
</dbReference>
<keyword evidence="4" id="KW-0804">Transcription</keyword>
<evidence type="ECO:0000256" key="4">
    <source>
        <dbReference type="ARBA" id="ARBA00023163"/>
    </source>
</evidence>
<organism evidence="6 7">
    <name type="scientific">Sagittula marina</name>
    <dbReference type="NCBI Taxonomy" id="943940"/>
    <lineage>
        <taxon>Bacteria</taxon>
        <taxon>Pseudomonadati</taxon>
        <taxon>Pseudomonadota</taxon>
        <taxon>Alphaproteobacteria</taxon>
        <taxon>Rhodobacterales</taxon>
        <taxon>Roseobacteraceae</taxon>
        <taxon>Sagittula</taxon>
    </lineage>
</organism>
<dbReference type="Pfam" id="PF03466">
    <property type="entry name" value="LysR_substrate"/>
    <property type="match status" value="1"/>
</dbReference>
<reference evidence="6 7" key="1">
    <citation type="submission" date="2020-08" db="EMBL/GenBank/DDBJ databases">
        <title>Genomic Encyclopedia of Type Strains, Phase IV (KMG-IV): sequencing the most valuable type-strain genomes for metagenomic binning, comparative biology and taxonomic classification.</title>
        <authorList>
            <person name="Goeker M."/>
        </authorList>
    </citation>
    <scope>NUCLEOTIDE SEQUENCE [LARGE SCALE GENOMIC DNA]</scope>
    <source>
        <strain evidence="6 7">DSM 102235</strain>
    </source>
</reference>
<dbReference type="CDD" id="cd08422">
    <property type="entry name" value="PBP2_CrgA_like"/>
    <property type="match status" value="1"/>
</dbReference>